<dbReference type="InterPro" id="IPR012312">
    <property type="entry name" value="Hemerythrin-like"/>
</dbReference>
<keyword evidence="4" id="KW-1185">Reference proteome</keyword>
<sequence length="270" mass="28254">MAHQDEAASTSTGVGVGTGSGGTAGGADVSTLSGLVHETHRDAADLFELARQELAKNTGSPQSPSADPRLALHAIDAAVAAFSAHLSVMEGVVYPTAATAVPDGPARTAALRETAREAAGMMRGIEQYVQGDRYQPGSGVSELRADLVELGQAHARAEERLLSDLEERLAGPQLMRLREDVQQAMRRAPTRPHPHLGHRAGLASRLAARLAGHWDHLLDTMDARAVAGRPVRAPAPAGLWGWYLLGRPTSDQLGCPTSDQAHPGTGTSGD</sequence>
<dbReference type="Proteomes" id="UP000198802">
    <property type="component" value="Unassembled WGS sequence"/>
</dbReference>
<evidence type="ECO:0000313" key="3">
    <source>
        <dbReference type="EMBL" id="CUU60165.1"/>
    </source>
</evidence>
<evidence type="ECO:0000259" key="2">
    <source>
        <dbReference type="Pfam" id="PF01814"/>
    </source>
</evidence>
<proteinExistence type="predicted"/>
<name>A0A0S4QX39_9ACTN</name>
<organism evidence="3 4">
    <name type="scientific">Parafrankia irregularis</name>
    <dbReference type="NCBI Taxonomy" id="795642"/>
    <lineage>
        <taxon>Bacteria</taxon>
        <taxon>Bacillati</taxon>
        <taxon>Actinomycetota</taxon>
        <taxon>Actinomycetes</taxon>
        <taxon>Frankiales</taxon>
        <taxon>Frankiaceae</taxon>
        <taxon>Parafrankia</taxon>
    </lineage>
</organism>
<accession>A0A0S4QX39</accession>
<protein>
    <submittedName>
        <fullName evidence="3">Hemerythrin HHE cation binding domain-containing protein</fullName>
    </submittedName>
</protein>
<feature type="domain" description="Hemerythrin-like" evidence="2">
    <location>
        <begin position="35"/>
        <end position="162"/>
    </location>
</feature>
<dbReference type="EMBL" id="FAOZ01000036">
    <property type="protein sequence ID" value="CUU60165.1"/>
    <property type="molecule type" value="Genomic_DNA"/>
</dbReference>
<gene>
    <name evidence="3" type="ORF">Ga0074812_13627</name>
</gene>
<dbReference type="RefSeq" id="WP_091284747.1">
    <property type="nucleotide sequence ID" value="NZ_FAOZ01000036.1"/>
</dbReference>
<reference evidence="4" key="1">
    <citation type="submission" date="2015-11" db="EMBL/GenBank/DDBJ databases">
        <authorList>
            <person name="Varghese N."/>
        </authorList>
    </citation>
    <scope>NUCLEOTIDE SEQUENCE [LARGE SCALE GENOMIC DNA]</scope>
    <source>
        <strain evidence="4">DSM 45899</strain>
    </source>
</reference>
<dbReference type="AlphaFoldDB" id="A0A0S4QX39"/>
<dbReference type="Pfam" id="PF01814">
    <property type="entry name" value="Hemerythrin"/>
    <property type="match status" value="1"/>
</dbReference>
<evidence type="ECO:0000313" key="4">
    <source>
        <dbReference type="Proteomes" id="UP000198802"/>
    </source>
</evidence>
<feature type="compositionally biased region" description="Gly residues" evidence="1">
    <location>
        <begin position="14"/>
        <end position="25"/>
    </location>
</feature>
<feature type="region of interest" description="Disordered" evidence="1">
    <location>
        <begin position="1"/>
        <end position="25"/>
    </location>
</feature>
<evidence type="ECO:0000256" key="1">
    <source>
        <dbReference type="SAM" id="MobiDB-lite"/>
    </source>
</evidence>